<name>A0A976X7I7_9VIRU</name>
<feature type="compositionally biased region" description="Low complexity" evidence="1">
    <location>
        <begin position="40"/>
        <end position="65"/>
    </location>
</feature>
<organism evidence="2">
    <name type="scientific">Myzus persicae nege-like virus 1</name>
    <dbReference type="NCBI Taxonomy" id="2961857"/>
    <lineage>
        <taxon>Viruses</taxon>
        <taxon>Riboviria</taxon>
    </lineage>
</organism>
<feature type="region of interest" description="Disordered" evidence="1">
    <location>
        <begin position="153"/>
        <end position="210"/>
    </location>
</feature>
<feature type="compositionally biased region" description="Polar residues" evidence="1">
    <location>
        <begin position="169"/>
        <end position="178"/>
    </location>
</feature>
<evidence type="ECO:0000313" key="2">
    <source>
        <dbReference type="EMBL" id="UTQ79658.1"/>
    </source>
</evidence>
<accession>A0A976X7I7</accession>
<proteinExistence type="evidence at transcript level"/>
<feature type="region of interest" description="Disordered" evidence="1">
    <location>
        <begin position="40"/>
        <end position="66"/>
    </location>
</feature>
<reference evidence="2" key="1">
    <citation type="submission" date="2021-01" db="EMBL/GenBank/DDBJ databases">
        <authorList>
            <person name="Lu g."/>
            <person name="Ye z."/>
        </authorList>
    </citation>
    <scope>NUCLEOTIDE SEQUENCE</scope>
    <source>
        <strain evidence="2">LMN1</strain>
    </source>
</reference>
<feature type="compositionally biased region" description="Low complexity" evidence="1">
    <location>
        <begin position="155"/>
        <end position="164"/>
    </location>
</feature>
<protein>
    <submittedName>
        <fullName evidence="2">Uncharacterized protein</fullName>
    </submittedName>
</protein>
<dbReference type="EMBL" id="MW528419">
    <property type="protein sequence ID" value="UTQ79658.1"/>
    <property type="molecule type" value="mRNA"/>
</dbReference>
<evidence type="ECO:0000256" key="1">
    <source>
        <dbReference type="SAM" id="MobiDB-lite"/>
    </source>
</evidence>
<feature type="compositionally biased region" description="Polar residues" evidence="1">
    <location>
        <begin position="186"/>
        <end position="196"/>
    </location>
</feature>
<sequence>MYNNSQFIAPLLFVGAVLIAIFVATSPASTTHRYTVTTFKTSTAKRPSSSTKSTSSSSTDSFMTTPFPRIIEPPKKSIFIEPPRKTKIVAPPSKQKFIDPPSKNREIVSDLHSQRRTIDPPVTVNKIIVPATTTPLPPSTALANHSSAVEDYARTTTSTFSSSTGLPAPSTSDPSPNSYEAFRPGTASSESYSFQRSRPRTCGVTPPLPARRASSWGSELPAAYCYDEVFEKYITLDQVENIEGRLFLRYSDDTLVPIAGPSEISSCDSDTECIHFSPRTEHNFIGQHKQKTLDFCNSPGSVDSFIILDTHGECLPKHGYKIPNQFLPNEKKPRTFSL</sequence>